<name>A0A084SSD2_9BACT</name>
<dbReference type="EMBL" id="JPMI01000145">
    <property type="protein sequence ID" value="KFA91367.1"/>
    <property type="molecule type" value="Genomic_DNA"/>
</dbReference>
<dbReference type="Proteomes" id="UP000028547">
    <property type="component" value="Unassembled WGS sequence"/>
</dbReference>
<reference evidence="1 2" key="1">
    <citation type="submission" date="2014-07" db="EMBL/GenBank/DDBJ databases">
        <title>Draft Genome Sequence of Gephyronic Acid Producer, Cystobacter violaceus Strain Cb vi76.</title>
        <authorList>
            <person name="Stevens D.C."/>
            <person name="Young J."/>
            <person name="Carmichael R."/>
            <person name="Tan J."/>
            <person name="Taylor R.E."/>
        </authorList>
    </citation>
    <scope>NUCLEOTIDE SEQUENCE [LARGE SCALE GENOMIC DNA]</scope>
    <source>
        <strain evidence="1 2">Cb vi76</strain>
    </source>
</reference>
<dbReference type="Gene3D" id="1.25.40.10">
    <property type="entry name" value="Tetratricopeptide repeat domain"/>
    <property type="match status" value="1"/>
</dbReference>
<gene>
    <name evidence="1" type="ORF">Q664_22375</name>
</gene>
<organism evidence="1 2">
    <name type="scientific">Archangium violaceum Cb vi76</name>
    <dbReference type="NCBI Taxonomy" id="1406225"/>
    <lineage>
        <taxon>Bacteria</taxon>
        <taxon>Pseudomonadati</taxon>
        <taxon>Myxococcota</taxon>
        <taxon>Myxococcia</taxon>
        <taxon>Myxococcales</taxon>
        <taxon>Cystobacterineae</taxon>
        <taxon>Archangiaceae</taxon>
        <taxon>Archangium</taxon>
    </lineage>
</organism>
<protein>
    <recommendedName>
        <fullName evidence="3">MalT-like TPR region domain-containing protein</fullName>
    </recommendedName>
</protein>
<sequence length="296" mass="33000">MSLDRVIGSYIAGMALPVSAMSGSTLSSRQMEDLSGLPRHENIILGQLSSEHDKALSEVRAGAFDKALKWLGRAHHIMETGLETEESRRVGTSFHLAAVAYLDFHLARYQEAEQGLHEAMVACKRLAEDHGHRHAAARRVHLARNLVRVSWMRGKHDDAVAMAYQLLTYLWADKTVWPFGAASDVRVERKPSEEEALWLSDELLSELPAMVDSARKMKRGFPPEPMGLAAALGHCPVGERVRATHALCQSATDRREHELEMALSTFFALGRGSFVLTWRKVEWLSRQCGVALPLVE</sequence>
<dbReference type="InterPro" id="IPR011990">
    <property type="entry name" value="TPR-like_helical_dom_sf"/>
</dbReference>
<comment type="caution">
    <text evidence="1">The sequence shown here is derived from an EMBL/GenBank/DDBJ whole genome shotgun (WGS) entry which is preliminary data.</text>
</comment>
<evidence type="ECO:0000313" key="2">
    <source>
        <dbReference type="Proteomes" id="UP000028547"/>
    </source>
</evidence>
<dbReference type="RefSeq" id="WP_043398860.1">
    <property type="nucleotide sequence ID" value="NZ_JPMI01000145.1"/>
</dbReference>
<proteinExistence type="predicted"/>
<accession>A0A084SSD2</accession>
<evidence type="ECO:0008006" key="3">
    <source>
        <dbReference type="Google" id="ProtNLM"/>
    </source>
</evidence>
<evidence type="ECO:0000313" key="1">
    <source>
        <dbReference type="EMBL" id="KFA91367.1"/>
    </source>
</evidence>
<dbReference type="AlphaFoldDB" id="A0A084SSD2"/>